<dbReference type="Proteomes" id="UP000016932">
    <property type="component" value="Unassembled WGS sequence"/>
</dbReference>
<dbReference type="AlphaFoldDB" id="M2Z725"/>
<feature type="transmembrane region" description="Helical" evidence="1">
    <location>
        <begin position="214"/>
        <end position="237"/>
    </location>
</feature>
<proteinExistence type="predicted"/>
<dbReference type="GeneID" id="19337977"/>
<gene>
    <name evidence="2" type="ORF">MYCFIDRAFT_213916</name>
</gene>
<dbReference type="KEGG" id="pfj:MYCFIDRAFT_213916"/>
<protein>
    <submittedName>
        <fullName evidence="2">Uncharacterized protein</fullName>
    </submittedName>
</protein>
<feature type="transmembrane region" description="Helical" evidence="1">
    <location>
        <begin position="80"/>
        <end position="100"/>
    </location>
</feature>
<sequence length="364" mass="40576">MQDEHSTHQVECLLQWHKAVRAIAIATSIISARHLFHDGFHYPPLLLLAHTIIALLLQLCVAKNDALILQRRQGGSLTQWTWQVVFSALIAAGLVLAYQAMLHTRNTTLCLMALGLTWIVTDRAVTLVVRPNQNIVAEELLRLTTIVACIGLLFWNERMLDEKGIQVCHVRLVMMHCTDPAKLILYAAACGPLAKFLHDNNYVEDQLHFGFIRFSAHASGLITSVFLAATILGISGWRKRRDFHLHGRLLWVLVSLIAGAVSITSTAVLQWITSDHSMALRLPFDFDLGSPSLALLLVTALEIDNQVAQHRPTITSTEQWLAFAVACASTVDWATVLFMDGLSISRALRPALHYEAVEQDENPY</sequence>
<evidence type="ECO:0000256" key="1">
    <source>
        <dbReference type="SAM" id="Phobius"/>
    </source>
</evidence>
<name>M2Z725_PSEFD</name>
<dbReference type="HOGENOM" id="CLU_761010_0_0_1"/>
<dbReference type="VEuPathDB" id="FungiDB:MYCFIDRAFT_213916"/>
<reference evidence="2 3" key="1">
    <citation type="journal article" date="2012" name="PLoS Pathog.">
        <title>Diverse lifestyles and strategies of plant pathogenesis encoded in the genomes of eighteen Dothideomycetes fungi.</title>
        <authorList>
            <person name="Ohm R.A."/>
            <person name="Feau N."/>
            <person name="Henrissat B."/>
            <person name="Schoch C.L."/>
            <person name="Horwitz B.A."/>
            <person name="Barry K.W."/>
            <person name="Condon B.J."/>
            <person name="Copeland A.C."/>
            <person name="Dhillon B."/>
            <person name="Glaser F."/>
            <person name="Hesse C.N."/>
            <person name="Kosti I."/>
            <person name="LaButti K."/>
            <person name="Lindquist E.A."/>
            <person name="Lucas S."/>
            <person name="Salamov A.A."/>
            <person name="Bradshaw R.E."/>
            <person name="Ciuffetti L."/>
            <person name="Hamelin R.C."/>
            <person name="Kema G.H.J."/>
            <person name="Lawrence C."/>
            <person name="Scott J.A."/>
            <person name="Spatafora J.W."/>
            <person name="Turgeon B.G."/>
            <person name="de Wit P.J.G.M."/>
            <person name="Zhong S."/>
            <person name="Goodwin S.B."/>
            <person name="Grigoriev I.V."/>
        </authorList>
    </citation>
    <scope>NUCLEOTIDE SEQUENCE [LARGE SCALE GENOMIC DNA]</scope>
    <source>
        <strain evidence="2 3">CIRAD86</strain>
    </source>
</reference>
<feature type="transmembrane region" description="Helical" evidence="1">
    <location>
        <begin position="249"/>
        <end position="272"/>
    </location>
</feature>
<evidence type="ECO:0000313" key="2">
    <source>
        <dbReference type="EMBL" id="EME85590.1"/>
    </source>
</evidence>
<dbReference type="EMBL" id="KB446556">
    <property type="protein sequence ID" value="EME85590.1"/>
    <property type="molecule type" value="Genomic_DNA"/>
</dbReference>
<accession>M2Z725</accession>
<dbReference type="OrthoDB" id="28755at2759"/>
<keyword evidence="1" id="KW-1133">Transmembrane helix</keyword>
<keyword evidence="1" id="KW-0472">Membrane</keyword>
<dbReference type="RefSeq" id="XP_007923152.1">
    <property type="nucleotide sequence ID" value="XM_007924961.1"/>
</dbReference>
<feature type="transmembrane region" description="Helical" evidence="1">
    <location>
        <begin position="40"/>
        <end position="59"/>
    </location>
</feature>
<organism evidence="2 3">
    <name type="scientific">Pseudocercospora fijiensis (strain CIRAD86)</name>
    <name type="common">Black leaf streak disease fungus</name>
    <name type="synonym">Mycosphaerella fijiensis</name>
    <dbReference type="NCBI Taxonomy" id="383855"/>
    <lineage>
        <taxon>Eukaryota</taxon>
        <taxon>Fungi</taxon>
        <taxon>Dikarya</taxon>
        <taxon>Ascomycota</taxon>
        <taxon>Pezizomycotina</taxon>
        <taxon>Dothideomycetes</taxon>
        <taxon>Dothideomycetidae</taxon>
        <taxon>Mycosphaerellales</taxon>
        <taxon>Mycosphaerellaceae</taxon>
        <taxon>Pseudocercospora</taxon>
    </lineage>
</organism>
<keyword evidence="1" id="KW-0812">Transmembrane</keyword>
<evidence type="ECO:0000313" key="3">
    <source>
        <dbReference type="Proteomes" id="UP000016932"/>
    </source>
</evidence>
<keyword evidence="3" id="KW-1185">Reference proteome</keyword>